<dbReference type="AlphaFoldDB" id="U1GY12"/>
<dbReference type="Proteomes" id="UP000016646">
    <property type="component" value="Unassembled WGS sequence"/>
</dbReference>
<sequence length="54" mass="6487">MRVKKLPEDEKHKQLMKRLSVRMSWDGHFPSCRKPPFISTLEVICEFSALFFNF</sequence>
<gene>
    <name evidence="2" type="ORF">HMPREF0860_0737</name>
    <name evidence="1" type="ORF">HMPREF1325_2218</name>
</gene>
<dbReference type="PATRIC" id="fig|1125725.3.peg.666"/>
<dbReference type="STRING" id="1125725.HMPREF1325_2218"/>
<dbReference type="Proteomes" id="UP000016412">
    <property type="component" value="Unassembled WGS sequence"/>
</dbReference>
<evidence type="ECO:0000313" key="1">
    <source>
        <dbReference type="EMBL" id="ERF61444.1"/>
    </source>
</evidence>
<reference evidence="3 4" key="1">
    <citation type="submission" date="2013-08" db="EMBL/GenBank/DDBJ databases">
        <authorList>
            <person name="Durkin A.S."/>
            <person name="Haft D.R."/>
            <person name="McCorrison J."/>
            <person name="Torralba M."/>
            <person name="Gillis M."/>
            <person name="Haft D.H."/>
            <person name="Methe B."/>
            <person name="Sutton G."/>
            <person name="Nelson K.E."/>
        </authorList>
    </citation>
    <scope>NUCLEOTIDE SEQUENCE [LARGE SCALE GENOMIC DNA]</scope>
    <source>
        <strain evidence="2 4">ATCC 35536</strain>
        <strain evidence="1 3">VPI DR56BR1116</strain>
    </source>
</reference>
<evidence type="ECO:0000313" key="2">
    <source>
        <dbReference type="EMBL" id="ERK04553.1"/>
    </source>
</evidence>
<organism evidence="1 3">
    <name type="scientific">Treponema socranskii subsp. socranskii VPI DR56BR1116 = ATCC 35536</name>
    <dbReference type="NCBI Taxonomy" id="1125725"/>
    <lineage>
        <taxon>Bacteria</taxon>
        <taxon>Pseudomonadati</taxon>
        <taxon>Spirochaetota</taxon>
        <taxon>Spirochaetia</taxon>
        <taxon>Spirochaetales</taxon>
        <taxon>Treponemataceae</taxon>
        <taxon>Treponema</taxon>
    </lineage>
</organism>
<name>U1GY12_TRESO</name>
<accession>U1GY12</accession>
<protein>
    <submittedName>
        <fullName evidence="1">Uncharacterized protein</fullName>
    </submittedName>
</protein>
<evidence type="ECO:0000313" key="4">
    <source>
        <dbReference type="Proteomes" id="UP000016646"/>
    </source>
</evidence>
<dbReference type="EMBL" id="AUZJ01000013">
    <property type="protein sequence ID" value="ERF61444.1"/>
    <property type="molecule type" value="Genomic_DNA"/>
</dbReference>
<evidence type="ECO:0000313" key="3">
    <source>
        <dbReference type="Proteomes" id="UP000016412"/>
    </source>
</evidence>
<proteinExistence type="predicted"/>
<comment type="caution">
    <text evidence="1">The sequence shown here is derived from an EMBL/GenBank/DDBJ whole genome shotgun (WGS) entry which is preliminary data.</text>
</comment>
<dbReference type="EMBL" id="AVQI01000020">
    <property type="protein sequence ID" value="ERK04553.1"/>
    <property type="molecule type" value="Genomic_DNA"/>
</dbReference>
<keyword evidence="4" id="KW-1185">Reference proteome</keyword>